<accession>A0A7J9D0R2</accession>
<evidence type="ECO:0000313" key="1">
    <source>
        <dbReference type="EMBL" id="MBA0754330.1"/>
    </source>
</evidence>
<sequence length="39" mass="4267">MDTIRGAGNSRSHPRGILCESQHLACKGPIGSVRYRRDA</sequence>
<reference evidence="1 2" key="1">
    <citation type="journal article" date="2019" name="Genome Biol. Evol.">
        <title>Insights into the evolution of the New World diploid cottons (Gossypium, subgenus Houzingenia) based on genome sequencing.</title>
        <authorList>
            <person name="Grover C.E."/>
            <person name="Arick M.A. 2nd"/>
            <person name="Thrash A."/>
            <person name="Conover J.L."/>
            <person name="Sanders W.S."/>
            <person name="Peterson D.G."/>
            <person name="Frelichowski J.E."/>
            <person name="Scheffler J.A."/>
            <person name="Scheffler B.E."/>
            <person name="Wendel J.F."/>
        </authorList>
    </citation>
    <scope>NUCLEOTIDE SEQUENCE [LARGE SCALE GENOMIC DNA]</scope>
    <source>
        <strain evidence="1">5</strain>
        <tissue evidence="1">Leaf</tissue>
    </source>
</reference>
<gene>
    <name evidence="1" type="ORF">Gogos_022397</name>
</gene>
<dbReference type="EMBL" id="JABEZY010260981">
    <property type="protein sequence ID" value="MBA0754330.1"/>
    <property type="molecule type" value="Genomic_DNA"/>
</dbReference>
<organism evidence="1 2">
    <name type="scientific">Gossypium gossypioides</name>
    <name type="common">Mexican cotton</name>
    <name type="synonym">Selera gossypioides</name>
    <dbReference type="NCBI Taxonomy" id="34282"/>
    <lineage>
        <taxon>Eukaryota</taxon>
        <taxon>Viridiplantae</taxon>
        <taxon>Streptophyta</taxon>
        <taxon>Embryophyta</taxon>
        <taxon>Tracheophyta</taxon>
        <taxon>Spermatophyta</taxon>
        <taxon>Magnoliopsida</taxon>
        <taxon>eudicotyledons</taxon>
        <taxon>Gunneridae</taxon>
        <taxon>Pentapetalae</taxon>
        <taxon>rosids</taxon>
        <taxon>malvids</taxon>
        <taxon>Malvales</taxon>
        <taxon>Malvaceae</taxon>
        <taxon>Malvoideae</taxon>
        <taxon>Gossypium</taxon>
    </lineage>
</organism>
<protein>
    <submittedName>
        <fullName evidence="1">Uncharacterized protein</fullName>
    </submittedName>
</protein>
<dbReference type="Proteomes" id="UP000593579">
    <property type="component" value="Unassembled WGS sequence"/>
</dbReference>
<proteinExistence type="predicted"/>
<keyword evidence="2" id="KW-1185">Reference proteome</keyword>
<evidence type="ECO:0000313" key="2">
    <source>
        <dbReference type="Proteomes" id="UP000593579"/>
    </source>
</evidence>
<dbReference type="AlphaFoldDB" id="A0A7J9D0R2"/>
<comment type="caution">
    <text evidence="1">The sequence shown here is derived from an EMBL/GenBank/DDBJ whole genome shotgun (WGS) entry which is preliminary data.</text>
</comment>
<name>A0A7J9D0R2_GOSGO</name>